<dbReference type="Pfam" id="PF21307">
    <property type="entry name" value="Glyco_hydro_95_C"/>
    <property type="match status" value="1"/>
</dbReference>
<evidence type="ECO:0000313" key="5">
    <source>
        <dbReference type="Proteomes" id="UP000307244"/>
    </source>
</evidence>
<feature type="domain" description="Alpha fucosidase A-like C-terminal" evidence="2">
    <location>
        <begin position="627"/>
        <end position="722"/>
    </location>
</feature>
<dbReference type="OrthoDB" id="9802600at2"/>
<name>A0A4U1CE25_9SPHI</name>
<evidence type="ECO:0000259" key="2">
    <source>
        <dbReference type="Pfam" id="PF21307"/>
    </source>
</evidence>
<feature type="signal peptide" evidence="1">
    <location>
        <begin position="1"/>
        <end position="19"/>
    </location>
</feature>
<dbReference type="GO" id="GO:0004560">
    <property type="term" value="F:alpha-L-fucosidase activity"/>
    <property type="evidence" value="ECO:0007669"/>
    <property type="project" value="TreeGrafter"/>
</dbReference>
<dbReference type="AlphaFoldDB" id="A0A4U1CE25"/>
<evidence type="ECO:0000313" key="4">
    <source>
        <dbReference type="EMBL" id="TKC05238.1"/>
    </source>
</evidence>
<dbReference type="GO" id="GO:0005975">
    <property type="term" value="P:carbohydrate metabolic process"/>
    <property type="evidence" value="ECO:0007669"/>
    <property type="project" value="InterPro"/>
</dbReference>
<dbReference type="InterPro" id="IPR008928">
    <property type="entry name" value="6-hairpin_glycosidase_sf"/>
</dbReference>
<keyword evidence="5" id="KW-1185">Reference proteome</keyword>
<dbReference type="RefSeq" id="WP_136837056.1">
    <property type="nucleotide sequence ID" value="NZ_SWBQ01000004.1"/>
</dbReference>
<accession>A0A4U1CE25</accession>
<evidence type="ECO:0000259" key="3">
    <source>
        <dbReference type="Pfam" id="PF22124"/>
    </source>
</evidence>
<dbReference type="InterPro" id="IPR049053">
    <property type="entry name" value="AFCA-like_C"/>
</dbReference>
<dbReference type="Gene3D" id="1.50.10.10">
    <property type="match status" value="1"/>
</dbReference>
<dbReference type="PANTHER" id="PTHR31084:SF0">
    <property type="entry name" value="ALPHA-L-FUCOSIDASE 2"/>
    <property type="match status" value="1"/>
</dbReference>
<dbReference type="InterPro" id="IPR012341">
    <property type="entry name" value="6hp_glycosidase-like_sf"/>
</dbReference>
<sequence>MKYSSTFLFLLLFAGNVNAQVKKITIDWPSFMGRQTLKWDSISTNYYTGIILGNGLLGTNIYKEDDRAVRFDIGRTDVTDQREHSSELMTEPLISRARLPIGKLLLKTSGTITGAKMELNIYNGKASGVVYTSKGSIEFDAYVHANKNVIYISAKGNRQELVLNWEFVPEKSRTPRMAQNNGGNPAVYTENPPFKLSSEQGFSICRQPLLNNGGYATVWSIKKALRTEVMISVGYDAKGNQDEVREATTALKSFNTAKLSAEFAAHANWWHQFYQQSFISLPDQRMESFYWIQLYKLASASRQGKPMIDLMGPWFTSKTPWPGIWWNLNTQLTYSPIFTANHLELGKPLFQALNQNTQNLINNVPAEWRKDAAAIGRISGYDLVAPVAEAMQENGQFELGNLTWTLFYYHQYYTYSGDSKELKSFIYPLLKRSVNHLIYHLKKDDKGIYHLPVSFSPEYKSAADANYVLSSLNWGLQTLIQLNADENLKDPDKSKWEEILQHITPYPVDDTGLMIGKDVALTSSHRHFSHMLMIYPYRVLNWDQSENRELIEKSMNHWLSLKGALQGYTFTGAASINAMMGRGDQSYDLLNQLFDKYIQPNTLYRESGPVIETPLSAATSIQEMLLQSWGGKIRVFPAIPSKWQDVSFDKLRAEGAFLVSAKRVQGKTVFIKIFSTKGGKCKIETDMQVSRVSSDKTDSPALMMSEVEGKTDVVINTVAGETLWLSGTEANHDNIVPVKSTLFEQWSWGLNKKR</sequence>
<feature type="domain" description="Glycosyl hydrolase family 95 catalytic" evidence="3">
    <location>
        <begin position="293"/>
        <end position="625"/>
    </location>
</feature>
<dbReference type="InterPro" id="IPR054363">
    <property type="entry name" value="GH95_cat"/>
</dbReference>
<feature type="chain" id="PRO_5020853450" evidence="1">
    <location>
        <begin position="20"/>
        <end position="754"/>
    </location>
</feature>
<protein>
    <submittedName>
        <fullName evidence="4">Alpha-L-fucosidase</fullName>
    </submittedName>
</protein>
<dbReference type="SUPFAM" id="SSF48208">
    <property type="entry name" value="Six-hairpin glycosidases"/>
    <property type="match status" value="1"/>
</dbReference>
<comment type="caution">
    <text evidence="4">The sequence shown here is derived from an EMBL/GenBank/DDBJ whole genome shotgun (WGS) entry which is preliminary data.</text>
</comment>
<organism evidence="4 5">
    <name type="scientific">Pedobacter frigoris</name>
    <dbReference type="NCBI Taxonomy" id="2571272"/>
    <lineage>
        <taxon>Bacteria</taxon>
        <taxon>Pseudomonadati</taxon>
        <taxon>Bacteroidota</taxon>
        <taxon>Sphingobacteriia</taxon>
        <taxon>Sphingobacteriales</taxon>
        <taxon>Sphingobacteriaceae</taxon>
        <taxon>Pedobacter</taxon>
    </lineage>
</organism>
<keyword evidence="1" id="KW-0732">Signal</keyword>
<dbReference type="Proteomes" id="UP000307244">
    <property type="component" value="Unassembled WGS sequence"/>
</dbReference>
<reference evidence="4 5" key="1">
    <citation type="submission" date="2019-04" db="EMBL/GenBank/DDBJ databases">
        <title>Pedobacter sp. RP-3-15 sp. nov., isolated from Arctic soil.</title>
        <authorList>
            <person name="Dahal R.H."/>
            <person name="Kim D.-U."/>
        </authorList>
    </citation>
    <scope>NUCLEOTIDE SEQUENCE [LARGE SCALE GENOMIC DNA]</scope>
    <source>
        <strain evidence="4 5">RP-3-15</strain>
    </source>
</reference>
<dbReference type="Pfam" id="PF22124">
    <property type="entry name" value="Glyco_hydro_95_cat"/>
    <property type="match status" value="1"/>
</dbReference>
<gene>
    <name evidence="4" type="ORF">FA047_15900</name>
</gene>
<proteinExistence type="predicted"/>
<dbReference type="EMBL" id="SWBQ01000004">
    <property type="protein sequence ID" value="TKC05238.1"/>
    <property type="molecule type" value="Genomic_DNA"/>
</dbReference>
<evidence type="ECO:0000256" key="1">
    <source>
        <dbReference type="SAM" id="SignalP"/>
    </source>
</evidence>
<dbReference type="PANTHER" id="PTHR31084">
    <property type="entry name" value="ALPHA-L-FUCOSIDASE 2"/>
    <property type="match status" value="1"/>
</dbReference>